<evidence type="ECO:0000256" key="4">
    <source>
        <dbReference type="ARBA" id="ARBA00023242"/>
    </source>
</evidence>
<proteinExistence type="predicted"/>
<evidence type="ECO:0000259" key="6">
    <source>
        <dbReference type="PROSITE" id="PS51005"/>
    </source>
</evidence>
<comment type="caution">
    <text evidence="7">The sequence shown here is derived from an EMBL/GenBank/DDBJ whole genome shotgun (WGS) entry which is preliminary data.</text>
</comment>
<gene>
    <name evidence="7" type="ORF">ACH5RR_036294</name>
</gene>
<dbReference type="InterPro" id="IPR003441">
    <property type="entry name" value="NAC-dom"/>
</dbReference>
<keyword evidence="1" id="KW-0805">Transcription regulation</keyword>
<dbReference type="SUPFAM" id="SSF101941">
    <property type="entry name" value="NAC domain"/>
    <property type="match status" value="1"/>
</dbReference>
<protein>
    <recommendedName>
        <fullName evidence="6">NAC domain-containing protein</fullName>
    </recommendedName>
</protein>
<evidence type="ECO:0000313" key="7">
    <source>
        <dbReference type="EMBL" id="KAL3501845.1"/>
    </source>
</evidence>
<feature type="domain" description="NAC" evidence="6">
    <location>
        <begin position="7"/>
        <end position="162"/>
    </location>
</feature>
<dbReference type="Proteomes" id="UP001630127">
    <property type="component" value="Unassembled WGS sequence"/>
</dbReference>
<dbReference type="PANTHER" id="PTHR31719">
    <property type="entry name" value="NAC TRANSCRIPTION FACTOR 56"/>
    <property type="match status" value="1"/>
</dbReference>
<feature type="compositionally biased region" description="Polar residues" evidence="5">
    <location>
        <begin position="210"/>
        <end position="220"/>
    </location>
</feature>
<dbReference type="InterPro" id="IPR036093">
    <property type="entry name" value="NAC_dom_sf"/>
</dbReference>
<accession>A0ABD2Y4R3</accession>
<name>A0ABD2Y4R3_9GENT</name>
<dbReference type="Gene3D" id="2.170.150.80">
    <property type="entry name" value="NAC domain"/>
    <property type="match status" value="1"/>
</dbReference>
<organism evidence="7 8">
    <name type="scientific">Cinchona calisaya</name>
    <dbReference type="NCBI Taxonomy" id="153742"/>
    <lineage>
        <taxon>Eukaryota</taxon>
        <taxon>Viridiplantae</taxon>
        <taxon>Streptophyta</taxon>
        <taxon>Embryophyta</taxon>
        <taxon>Tracheophyta</taxon>
        <taxon>Spermatophyta</taxon>
        <taxon>Magnoliopsida</taxon>
        <taxon>eudicotyledons</taxon>
        <taxon>Gunneridae</taxon>
        <taxon>Pentapetalae</taxon>
        <taxon>asterids</taxon>
        <taxon>lamiids</taxon>
        <taxon>Gentianales</taxon>
        <taxon>Rubiaceae</taxon>
        <taxon>Cinchonoideae</taxon>
        <taxon>Cinchoneae</taxon>
        <taxon>Cinchona</taxon>
    </lineage>
</organism>
<dbReference type="EMBL" id="JBJUIK010000015">
    <property type="protein sequence ID" value="KAL3501845.1"/>
    <property type="molecule type" value="Genomic_DNA"/>
</dbReference>
<keyword evidence="4" id="KW-0539">Nucleus</keyword>
<dbReference type="GO" id="GO:0003677">
    <property type="term" value="F:DNA binding"/>
    <property type="evidence" value="ECO:0007669"/>
    <property type="project" value="UniProtKB-KW"/>
</dbReference>
<dbReference type="PROSITE" id="PS51005">
    <property type="entry name" value="NAC"/>
    <property type="match status" value="1"/>
</dbReference>
<keyword evidence="3" id="KW-0804">Transcription</keyword>
<evidence type="ECO:0000256" key="1">
    <source>
        <dbReference type="ARBA" id="ARBA00023015"/>
    </source>
</evidence>
<dbReference type="Pfam" id="PF02365">
    <property type="entry name" value="NAM"/>
    <property type="match status" value="1"/>
</dbReference>
<keyword evidence="2" id="KW-0238">DNA-binding</keyword>
<evidence type="ECO:0000256" key="3">
    <source>
        <dbReference type="ARBA" id="ARBA00023163"/>
    </source>
</evidence>
<dbReference type="AlphaFoldDB" id="A0ABD2Y4R3"/>
<feature type="compositionally biased region" description="Polar residues" evidence="5">
    <location>
        <begin position="189"/>
        <end position="202"/>
    </location>
</feature>
<evidence type="ECO:0000313" key="8">
    <source>
        <dbReference type="Proteomes" id="UP001630127"/>
    </source>
</evidence>
<reference evidence="7 8" key="1">
    <citation type="submission" date="2024-11" db="EMBL/GenBank/DDBJ databases">
        <title>A near-complete genome assembly of Cinchona calisaya.</title>
        <authorList>
            <person name="Lian D.C."/>
            <person name="Zhao X.W."/>
            <person name="Wei L."/>
        </authorList>
    </citation>
    <scope>NUCLEOTIDE SEQUENCE [LARGE SCALE GENOMIC DNA]</scope>
    <source>
        <tissue evidence="7">Nenye</tissue>
    </source>
</reference>
<evidence type="ECO:0000256" key="5">
    <source>
        <dbReference type="SAM" id="MobiDB-lite"/>
    </source>
</evidence>
<sequence>MAVEDVPDIGFRFRPTEQELLYLLLLKAAENDFQTEQVKDKTLYGEDAVPWRVFGDDVHWLIFDDCGNGRKRMVYAFTKLTKLSPNKVARIAGSGPWDGETKKTEIRDFSGQIIGTKKMLSYVLNSDAASMGGWIMHEYSLAGAFLNQIKSTNYVLCRIIWDDSKNTKVKVPARKRVTAVASAAHGDQVQGSCSENYTTDSQVLGKRSKPSSQESNSQPTKKLAMVTAEAASNNLVNNNMPKVIDLGSKRVAAQEGSGEVQASNMGCSQNPTTNPQVLEDPSFQEFMNDAMNNNLWLPEENNQLAAIVPDHDHHQNYLDYYLETDRWLLP</sequence>
<evidence type="ECO:0000256" key="2">
    <source>
        <dbReference type="ARBA" id="ARBA00023125"/>
    </source>
</evidence>
<feature type="region of interest" description="Disordered" evidence="5">
    <location>
        <begin position="183"/>
        <end position="222"/>
    </location>
</feature>
<keyword evidence="8" id="KW-1185">Reference proteome</keyword>
<dbReference type="PANTHER" id="PTHR31719:SF164">
    <property type="entry name" value="NAC DOMAIN-CONTAINING PROTEIN"/>
    <property type="match status" value="1"/>
</dbReference>